<evidence type="ECO:0000313" key="2">
    <source>
        <dbReference type="EMBL" id="MCD0265458.1"/>
    </source>
</evidence>
<proteinExistence type="predicted"/>
<evidence type="ECO:0000313" key="3">
    <source>
        <dbReference type="Proteomes" id="UP001430396"/>
    </source>
</evidence>
<gene>
    <name evidence="2" type="ORF">JWH11_03205</name>
</gene>
<dbReference type="Proteomes" id="UP001430396">
    <property type="component" value="Unassembled WGS sequence"/>
</dbReference>
<sequence>MFTLRTHLAIFAGLAAAYNPASALAETLRCDGCTNYEMESEAIMAAAHNNLPYYTPVYVIDGLRGGVKKYYVSLEQPGQDVPDQLPDGSNSYGFAIEDPAEAPIHAYISLAFRTASESISFSGGGGGPNSAYDLTNNPSNQQAVANHIRSTRPALIQDAISTLTAINPFGSFNPDKMAITVRVNLPDGTRAYFVFDQRLKDWVKLDSQSRDSNSNIIPENRNDLTGGPNSFRQYIFSNPNDLTRFVQRASELGAAFQGNVGTGTSMTCTSNVRDAGNGEIRAEVVCSATH</sequence>
<name>A0ABS8NR52_9XANT</name>
<feature type="chain" id="PRO_5046938572" evidence="1">
    <location>
        <begin position="24"/>
        <end position="290"/>
    </location>
</feature>
<comment type="caution">
    <text evidence="2">The sequence shown here is derived from an EMBL/GenBank/DDBJ whole genome shotgun (WGS) entry which is preliminary data.</text>
</comment>
<feature type="signal peptide" evidence="1">
    <location>
        <begin position="1"/>
        <end position="23"/>
    </location>
</feature>
<keyword evidence="3" id="KW-1185">Reference proteome</keyword>
<dbReference type="EMBL" id="JAFFQI010000175">
    <property type="protein sequence ID" value="MCD0265458.1"/>
    <property type="molecule type" value="Genomic_DNA"/>
</dbReference>
<reference evidence="2" key="1">
    <citation type="submission" date="2021-02" db="EMBL/GenBank/DDBJ databases">
        <title>Copper resistance gene diversity in local Xanthomonas species at agrochemical polluted sites in Trinidad, Trinidad and Tobago.</title>
        <authorList>
            <person name="Ramnarine S.D.B.J."/>
            <person name="Ramsubhag A."/>
            <person name="Jayaraman J."/>
        </authorList>
    </citation>
    <scope>NUCLEOTIDE SEQUENCE</scope>
    <source>
        <strain evidence="2">CaNP6A</strain>
    </source>
</reference>
<evidence type="ECO:0000256" key="1">
    <source>
        <dbReference type="SAM" id="SignalP"/>
    </source>
</evidence>
<keyword evidence="1" id="KW-0732">Signal</keyword>
<dbReference type="RefSeq" id="WP_230429929.1">
    <property type="nucleotide sequence ID" value="NZ_JAFFQH010000173.1"/>
</dbReference>
<protein>
    <submittedName>
        <fullName evidence="2">Uncharacterized protein</fullName>
    </submittedName>
</protein>
<organism evidence="2 3">
    <name type="scientific">Xanthomonas melonis</name>
    <dbReference type="NCBI Taxonomy" id="56456"/>
    <lineage>
        <taxon>Bacteria</taxon>
        <taxon>Pseudomonadati</taxon>
        <taxon>Pseudomonadota</taxon>
        <taxon>Gammaproteobacteria</taxon>
        <taxon>Lysobacterales</taxon>
        <taxon>Lysobacteraceae</taxon>
        <taxon>Xanthomonas</taxon>
    </lineage>
</organism>
<accession>A0ABS8NR52</accession>